<accession>A0A0R1R4V9</accession>
<organism evidence="1 2">
    <name type="scientific">Levilactobacillus spicheri DSM 15429</name>
    <dbReference type="NCBI Taxonomy" id="1423805"/>
    <lineage>
        <taxon>Bacteria</taxon>
        <taxon>Bacillati</taxon>
        <taxon>Bacillota</taxon>
        <taxon>Bacilli</taxon>
        <taxon>Lactobacillales</taxon>
        <taxon>Lactobacillaceae</taxon>
        <taxon>Levilactobacillus</taxon>
    </lineage>
</organism>
<dbReference type="PATRIC" id="fig|1423805.4.peg.1653"/>
<sequence length="93" mass="10548">MATFDPQAVAQKVIEDQVNEKLGENDKLQISVNLSQLADMTGVSTSNLEQNFVPLGYVAKLERRAGAPGKRGKRVWLFPEVRDAWRRYLDERS</sequence>
<protein>
    <submittedName>
        <fullName evidence="1">Uncharacterized protein</fullName>
    </submittedName>
</protein>
<comment type="caution">
    <text evidence="1">The sequence shown here is derived from an EMBL/GenBank/DDBJ whole genome shotgun (WGS) entry which is preliminary data.</text>
</comment>
<reference evidence="1 2" key="1">
    <citation type="journal article" date="2015" name="Genome Announc.">
        <title>Expanding the biotechnology potential of lactobacilli through comparative genomics of 213 strains and associated genera.</title>
        <authorList>
            <person name="Sun Z."/>
            <person name="Harris H.M."/>
            <person name="McCann A."/>
            <person name="Guo C."/>
            <person name="Argimon S."/>
            <person name="Zhang W."/>
            <person name="Yang X."/>
            <person name="Jeffery I.B."/>
            <person name="Cooney J.C."/>
            <person name="Kagawa T.F."/>
            <person name="Liu W."/>
            <person name="Song Y."/>
            <person name="Salvetti E."/>
            <person name="Wrobel A."/>
            <person name="Rasinkangas P."/>
            <person name="Parkhill J."/>
            <person name="Rea M.C."/>
            <person name="O'Sullivan O."/>
            <person name="Ritari J."/>
            <person name="Douillard F.P."/>
            <person name="Paul Ross R."/>
            <person name="Yang R."/>
            <person name="Briner A.E."/>
            <person name="Felis G.E."/>
            <person name="de Vos W.M."/>
            <person name="Barrangou R."/>
            <person name="Klaenhammer T.R."/>
            <person name="Caufield P.W."/>
            <person name="Cui Y."/>
            <person name="Zhang H."/>
            <person name="O'Toole P.W."/>
        </authorList>
    </citation>
    <scope>NUCLEOTIDE SEQUENCE [LARGE SCALE GENOMIC DNA]</scope>
    <source>
        <strain evidence="1 2">DSM 15429</strain>
    </source>
</reference>
<evidence type="ECO:0000313" key="2">
    <source>
        <dbReference type="Proteomes" id="UP000051835"/>
    </source>
</evidence>
<dbReference type="Proteomes" id="UP000051835">
    <property type="component" value="Unassembled WGS sequence"/>
</dbReference>
<evidence type="ECO:0000313" key="1">
    <source>
        <dbReference type="EMBL" id="KRL48184.1"/>
    </source>
</evidence>
<name>A0A0R1R4V9_9LACO</name>
<dbReference type="EMBL" id="AZFC01000017">
    <property type="protein sequence ID" value="KRL48184.1"/>
    <property type="molecule type" value="Genomic_DNA"/>
</dbReference>
<dbReference type="RefSeq" id="WP_056964408.1">
    <property type="nucleotide sequence ID" value="NZ_AZFC01000017.1"/>
</dbReference>
<dbReference type="AlphaFoldDB" id="A0A0R1R4V9"/>
<proteinExistence type="predicted"/>
<gene>
    <name evidence="1" type="ORF">FD37_GL001612</name>
</gene>